<dbReference type="InterPro" id="IPR003607">
    <property type="entry name" value="HD/PDEase_dom"/>
</dbReference>
<evidence type="ECO:0000256" key="5">
    <source>
        <dbReference type="ARBA" id="ARBA00022723"/>
    </source>
</evidence>
<dbReference type="Pfam" id="PF01743">
    <property type="entry name" value="PolyA_pol"/>
    <property type="match status" value="1"/>
</dbReference>
<dbReference type="SUPFAM" id="SSF81891">
    <property type="entry name" value="Poly A polymerase C-terminal region-like"/>
    <property type="match status" value="1"/>
</dbReference>
<evidence type="ECO:0000256" key="8">
    <source>
        <dbReference type="RuleBase" id="RU003953"/>
    </source>
</evidence>
<dbReference type="PANTHER" id="PTHR46173:SF1">
    <property type="entry name" value="CCA TRNA NUCLEOTIDYLTRANSFERASE 1, MITOCHONDRIAL"/>
    <property type="match status" value="1"/>
</dbReference>
<dbReference type="GO" id="GO:0004810">
    <property type="term" value="F:CCA tRNA nucleotidyltransferase activity"/>
    <property type="evidence" value="ECO:0007669"/>
    <property type="project" value="UniProtKB-EC"/>
</dbReference>
<comment type="similarity">
    <text evidence="8">Belongs to the tRNA nucleotidyltransferase/poly(A) polymerase family.</text>
</comment>
<dbReference type="Pfam" id="PF12627">
    <property type="entry name" value="PolyA_pol_RNAbd"/>
    <property type="match status" value="1"/>
</dbReference>
<evidence type="ECO:0000313" key="13">
    <source>
        <dbReference type="Proteomes" id="UP000005824"/>
    </source>
</evidence>
<evidence type="ECO:0000259" key="9">
    <source>
        <dbReference type="Pfam" id="PF01743"/>
    </source>
</evidence>
<dbReference type="AlphaFoldDB" id="B4CZL9"/>
<keyword evidence="2 8" id="KW-0808">Transferase</keyword>
<dbReference type="FunCoup" id="B4CZL9">
    <property type="interactions" value="238"/>
</dbReference>
<dbReference type="Gene3D" id="1.10.3090.10">
    <property type="entry name" value="cca-adding enzyme, domain 2"/>
    <property type="match status" value="1"/>
</dbReference>
<feature type="domain" description="tRNA nucleotidyltransferase/poly(A) polymerase RNA and SrmB- binding" evidence="11">
    <location>
        <begin position="173"/>
        <end position="233"/>
    </location>
</feature>
<keyword evidence="4 12" id="KW-0548">Nucleotidyltransferase</keyword>
<protein>
    <submittedName>
        <fullName evidence="12">tRNA adenylyltransferase</fullName>
        <ecNumber evidence="12">2.7.7.72</ecNumber>
    </submittedName>
</protein>
<dbReference type="RefSeq" id="WP_006979432.1">
    <property type="nucleotide sequence ID" value="NZ_ABVL01000005.1"/>
</dbReference>
<dbReference type="Proteomes" id="UP000005824">
    <property type="component" value="Unassembled WGS sequence"/>
</dbReference>
<feature type="domain" description="Poly A polymerase head" evidence="9">
    <location>
        <begin position="25"/>
        <end position="145"/>
    </location>
</feature>
<dbReference type="EMBL" id="ABVL01000005">
    <property type="protein sequence ID" value="EDY20183.1"/>
    <property type="molecule type" value="Genomic_DNA"/>
</dbReference>
<keyword evidence="8" id="KW-0694">RNA-binding</keyword>
<keyword evidence="7" id="KW-0460">Magnesium</keyword>
<comment type="caution">
    <text evidence="12">The sequence shown here is derived from an EMBL/GenBank/DDBJ whole genome shotgun (WGS) entry which is preliminary data.</text>
</comment>
<dbReference type="CDD" id="cd05398">
    <property type="entry name" value="NT_ClassII-CCAase"/>
    <property type="match status" value="1"/>
</dbReference>
<evidence type="ECO:0000259" key="11">
    <source>
        <dbReference type="Pfam" id="PF12627"/>
    </source>
</evidence>
<evidence type="ECO:0000256" key="7">
    <source>
        <dbReference type="ARBA" id="ARBA00022842"/>
    </source>
</evidence>
<evidence type="ECO:0000313" key="12">
    <source>
        <dbReference type="EMBL" id="EDY20183.1"/>
    </source>
</evidence>
<dbReference type="InterPro" id="IPR006675">
    <property type="entry name" value="HDIG_dom"/>
</dbReference>
<dbReference type="GO" id="GO:0000166">
    <property type="term" value="F:nucleotide binding"/>
    <property type="evidence" value="ECO:0007669"/>
    <property type="project" value="UniProtKB-KW"/>
</dbReference>
<dbReference type="SUPFAM" id="SSF81301">
    <property type="entry name" value="Nucleotidyltransferase"/>
    <property type="match status" value="1"/>
</dbReference>
<dbReference type="Pfam" id="PF01966">
    <property type="entry name" value="HD"/>
    <property type="match status" value="1"/>
</dbReference>
<dbReference type="InterPro" id="IPR002646">
    <property type="entry name" value="PolA_pol_head_dom"/>
</dbReference>
<dbReference type="PANTHER" id="PTHR46173">
    <property type="entry name" value="CCA TRNA NUCLEOTIDYLTRANSFERASE 1, MITOCHONDRIAL"/>
    <property type="match status" value="1"/>
</dbReference>
<feature type="domain" description="HD" evidence="10">
    <location>
        <begin position="268"/>
        <end position="335"/>
    </location>
</feature>
<dbReference type="GO" id="GO:0000049">
    <property type="term" value="F:tRNA binding"/>
    <property type="evidence" value="ECO:0007669"/>
    <property type="project" value="TreeGrafter"/>
</dbReference>
<accession>B4CZL9</accession>
<keyword evidence="5" id="KW-0479">Metal-binding</keyword>
<organism evidence="12 13">
    <name type="scientific">Chthoniobacter flavus Ellin428</name>
    <dbReference type="NCBI Taxonomy" id="497964"/>
    <lineage>
        <taxon>Bacteria</taxon>
        <taxon>Pseudomonadati</taxon>
        <taxon>Verrucomicrobiota</taxon>
        <taxon>Spartobacteria</taxon>
        <taxon>Chthoniobacterales</taxon>
        <taxon>Chthoniobacteraceae</taxon>
        <taxon>Chthoniobacter</taxon>
    </lineage>
</organism>
<evidence type="ECO:0000256" key="6">
    <source>
        <dbReference type="ARBA" id="ARBA00022741"/>
    </source>
</evidence>
<dbReference type="InterPro" id="IPR050264">
    <property type="entry name" value="Bact_CCA-adding_enz_type3_sf"/>
</dbReference>
<dbReference type="GO" id="GO:0008033">
    <property type="term" value="P:tRNA processing"/>
    <property type="evidence" value="ECO:0007669"/>
    <property type="project" value="UniProtKB-KW"/>
</dbReference>
<evidence type="ECO:0000256" key="3">
    <source>
        <dbReference type="ARBA" id="ARBA00022694"/>
    </source>
</evidence>
<evidence type="ECO:0000256" key="2">
    <source>
        <dbReference type="ARBA" id="ARBA00022679"/>
    </source>
</evidence>
<dbReference type="CDD" id="cd00077">
    <property type="entry name" value="HDc"/>
    <property type="match status" value="1"/>
</dbReference>
<dbReference type="InterPro" id="IPR043519">
    <property type="entry name" value="NT_sf"/>
</dbReference>
<keyword evidence="3" id="KW-0819">tRNA processing</keyword>
<keyword evidence="13" id="KW-1185">Reference proteome</keyword>
<keyword evidence="6" id="KW-0547">Nucleotide-binding</keyword>
<sequence length="447" mass="50237">MSASVSLAESARRVVQQLQDAGFIAYYAGGCVRDQLMGVEPHDYDIATNAHPEQVQNLFRRTIAVGAHFGVIIVLQDDFEFQVATFRNDGQYIDGRRPESVSFATPEEDATRRDFTINGLFFDPIAGKLIDYVGGQQDLAKKMLRAIGNPYDRLREDRLRLLRAVRFGATLCFDLDGATWRAVCENARHIHEVSAERIREELVKIFLSPKRVRGFDLLDESGLMAAVLPEIEALKGCEQPPQFHPEGDVFVHTRIMLGLLPTQVSVPLVLSVLFHDIGKPGTYAVDPDGRIRFSGHDKLGAEMTEALMSRLRFSRAEIDATVEAVANHMVFKDVQQMRVAKLKRFLARPHMEDELELHRVDCTSSHGMLDNYEYLKAKREEFANEPLIPPPLITGRELIALGLKPGPRFAEILEAVQSRQLEGTLKTSEEALEWVKNDWLGEGGENS</sequence>
<reference evidence="12 13" key="1">
    <citation type="journal article" date="2011" name="J. Bacteriol.">
        <title>Genome sequence of Chthoniobacter flavus Ellin428, an aerobic heterotrophic soil bacterium.</title>
        <authorList>
            <person name="Kant R."/>
            <person name="van Passel M.W."/>
            <person name="Palva A."/>
            <person name="Lucas S."/>
            <person name="Lapidus A."/>
            <person name="Glavina Del Rio T."/>
            <person name="Dalin E."/>
            <person name="Tice H."/>
            <person name="Bruce D."/>
            <person name="Goodwin L."/>
            <person name="Pitluck S."/>
            <person name="Larimer F.W."/>
            <person name="Land M.L."/>
            <person name="Hauser L."/>
            <person name="Sangwan P."/>
            <person name="de Vos W.M."/>
            <person name="Janssen P.H."/>
            <person name="Smidt H."/>
        </authorList>
    </citation>
    <scope>NUCLEOTIDE SEQUENCE [LARGE SCALE GENOMIC DNA]</scope>
    <source>
        <strain evidence="12 13">Ellin428</strain>
    </source>
</reference>
<evidence type="ECO:0000256" key="4">
    <source>
        <dbReference type="ARBA" id="ARBA00022695"/>
    </source>
</evidence>
<evidence type="ECO:0000256" key="1">
    <source>
        <dbReference type="ARBA" id="ARBA00001946"/>
    </source>
</evidence>
<dbReference type="InterPro" id="IPR006674">
    <property type="entry name" value="HD_domain"/>
</dbReference>
<evidence type="ECO:0000259" key="10">
    <source>
        <dbReference type="Pfam" id="PF01966"/>
    </source>
</evidence>
<dbReference type="eggNOG" id="COG0617">
    <property type="taxonomic scope" value="Bacteria"/>
</dbReference>
<dbReference type="InterPro" id="IPR032828">
    <property type="entry name" value="PolyA_RNA-bd"/>
</dbReference>
<comment type="cofactor">
    <cofactor evidence="1">
        <name>Mg(2+)</name>
        <dbReference type="ChEBI" id="CHEBI:18420"/>
    </cofactor>
</comment>
<dbReference type="GO" id="GO:0046872">
    <property type="term" value="F:metal ion binding"/>
    <property type="evidence" value="ECO:0007669"/>
    <property type="project" value="UniProtKB-KW"/>
</dbReference>
<proteinExistence type="inferred from homology"/>
<dbReference type="NCBIfam" id="TIGR00277">
    <property type="entry name" value="HDIG"/>
    <property type="match status" value="1"/>
</dbReference>
<dbReference type="Gene3D" id="3.30.460.10">
    <property type="entry name" value="Beta Polymerase, domain 2"/>
    <property type="match status" value="1"/>
</dbReference>
<name>B4CZL9_9BACT</name>
<dbReference type="STRING" id="497964.CfE428DRAFT_2107"/>
<gene>
    <name evidence="12" type="ORF">CfE428DRAFT_2107</name>
</gene>
<dbReference type="InParanoid" id="B4CZL9"/>
<dbReference type="EC" id="2.7.7.72" evidence="12"/>